<evidence type="ECO:0000313" key="2">
    <source>
        <dbReference type="Proteomes" id="UP001164305"/>
    </source>
</evidence>
<accession>A0ABY6G252</accession>
<evidence type="ECO:0000313" key="1">
    <source>
        <dbReference type="EMBL" id="UYG16744.1"/>
    </source>
</evidence>
<dbReference type="Proteomes" id="UP001164305">
    <property type="component" value="Chromosome"/>
</dbReference>
<sequence length="114" mass="12504">MLHDSRGEDAAVDRERIRRRLLRRRPSLRHRLFTGPSGALTIPVSGARAIEIGRMRRSGVSRWVVVEPMEDGAAVHEPASLEDCVRIVLVALARRRPVGTGKPGRSGAVPPSGR</sequence>
<dbReference type="RefSeq" id="WP_263593957.1">
    <property type="nucleotide sequence ID" value="NZ_CP107020.1"/>
</dbReference>
<keyword evidence="2" id="KW-1185">Reference proteome</keyword>
<gene>
    <name evidence="1" type="ORF">BRM3_14270</name>
</gene>
<reference evidence="1" key="1">
    <citation type="submission" date="2022-10" db="EMBL/GenBank/DDBJ databases">
        <title>Whole-Genome Sequencing of Brachybacterium huguangmaarense BRM-3, Isolated from Betula schmidtii.</title>
        <authorList>
            <person name="Haam D."/>
        </authorList>
    </citation>
    <scope>NUCLEOTIDE SEQUENCE</scope>
    <source>
        <strain evidence="1">BRM-3</strain>
    </source>
</reference>
<proteinExistence type="predicted"/>
<dbReference type="EMBL" id="CP107020">
    <property type="protein sequence ID" value="UYG16744.1"/>
    <property type="molecule type" value="Genomic_DNA"/>
</dbReference>
<name>A0ABY6G252_9MICO</name>
<organism evidence="1 2">
    <name type="scientific">Brachybacterium huguangmaarense</name>
    <dbReference type="NCBI Taxonomy" id="1652028"/>
    <lineage>
        <taxon>Bacteria</taxon>
        <taxon>Bacillati</taxon>
        <taxon>Actinomycetota</taxon>
        <taxon>Actinomycetes</taxon>
        <taxon>Micrococcales</taxon>
        <taxon>Dermabacteraceae</taxon>
        <taxon>Brachybacterium</taxon>
    </lineage>
</organism>
<protein>
    <submittedName>
        <fullName evidence="1">Uncharacterized protein</fullName>
    </submittedName>
</protein>